<evidence type="ECO:0000313" key="1">
    <source>
        <dbReference type="EMBL" id="RVU27715.1"/>
    </source>
</evidence>
<name>A0A3S2XXI7_9ACTN</name>
<proteinExistence type="predicted"/>
<accession>A0A3S2XXI7</accession>
<keyword evidence="1" id="KW-0418">Kinase</keyword>
<keyword evidence="2" id="KW-1185">Reference proteome</keyword>
<dbReference type="InterPro" id="IPR002504">
    <property type="entry name" value="NADK"/>
</dbReference>
<dbReference type="Gene3D" id="3.40.50.10330">
    <property type="entry name" value="Probable inorganic polyphosphate/atp-NAD kinase, domain 1"/>
    <property type="match status" value="1"/>
</dbReference>
<dbReference type="EMBL" id="RZYA01000002">
    <property type="protein sequence ID" value="RVU27715.1"/>
    <property type="molecule type" value="Genomic_DNA"/>
</dbReference>
<dbReference type="Proteomes" id="UP000283128">
    <property type="component" value="Unassembled WGS sequence"/>
</dbReference>
<dbReference type="GO" id="GO:0005524">
    <property type="term" value="F:ATP binding"/>
    <property type="evidence" value="ECO:0007669"/>
    <property type="project" value="UniProtKB-ARBA"/>
</dbReference>
<dbReference type="OrthoDB" id="5511344at2"/>
<protein>
    <submittedName>
        <fullName evidence="1">ATP-NAD kinase</fullName>
    </submittedName>
</protein>
<dbReference type="PANTHER" id="PTHR40697:SF2">
    <property type="entry name" value="ATP-NAD KINASE-RELATED"/>
    <property type="match status" value="1"/>
</dbReference>
<dbReference type="GO" id="GO:0006741">
    <property type="term" value="P:NADP+ biosynthetic process"/>
    <property type="evidence" value="ECO:0007669"/>
    <property type="project" value="InterPro"/>
</dbReference>
<comment type="caution">
    <text evidence="1">The sequence shown here is derived from an EMBL/GenBank/DDBJ whole genome shotgun (WGS) entry which is preliminary data.</text>
</comment>
<gene>
    <name evidence="1" type="ORF">EOT10_05260</name>
</gene>
<dbReference type="GO" id="GO:0051287">
    <property type="term" value="F:NAD binding"/>
    <property type="evidence" value="ECO:0007669"/>
    <property type="project" value="UniProtKB-ARBA"/>
</dbReference>
<reference evidence="1 2" key="1">
    <citation type="submission" date="2019-01" db="EMBL/GenBank/DDBJ databases">
        <title>Genome sequences of Streptomyces and Rhizobium isolates collected from root and soil.</title>
        <authorList>
            <person name="Chhettri S."/>
            <person name="Sevigny J.L."/>
            <person name="Sen A."/>
            <person name="Ennis N."/>
            <person name="Tisa L."/>
        </authorList>
    </citation>
    <scope>NUCLEOTIDE SEQUENCE [LARGE SCALE GENOMIC DNA]</scope>
    <source>
        <strain evidence="1 2">San01</strain>
    </source>
</reference>
<keyword evidence="1" id="KW-0808">Transferase</keyword>
<dbReference type="GO" id="GO:0003951">
    <property type="term" value="F:NAD+ kinase activity"/>
    <property type="evidence" value="ECO:0007669"/>
    <property type="project" value="InterPro"/>
</dbReference>
<dbReference type="InterPro" id="IPR017438">
    <property type="entry name" value="ATP-NAD_kinase_N"/>
</dbReference>
<dbReference type="SUPFAM" id="SSF111331">
    <property type="entry name" value="NAD kinase/diacylglycerol kinase-like"/>
    <property type="match status" value="1"/>
</dbReference>
<dbReference type="Pfam" id="PF01513">
    <property type="entry name" value="NAD_kinase"/>
    <property type="match status" value="1"/>
</dbReference>
<organism evidence="1 2">
    <name type="scientific">Streptomyces antnestii</name>
    <dbReference type="NCBI Taxonomy" id="2494256"/>
    <lineage>
        <taxon>Bacteria</taxon>
        <taxon>Bacillati</taxon>
        <taxon>Actinomycetota</taxon>
        <taxon>Actinomycetes</taxon>
        <taxon>Kitasatosporales</taxon>
        <taxon>Streptomycetaceae</taxon>
        <taxon>Streptomyces</taxon>
    </lineage>
</organism>
<dbReference type="InterPro" id="IPR016064">
    <property type="entry name" value="NAD/diacylglycerol_kinase_sf"/>
</dbReference>
<dbReference type="AlphaFoldDB" id="A0A3S2XXI7"/>
<evidence type="ECO:0000313" key="2">
    <source>
        <dbReference type="Proteomes" id="UP000283128"/>
    </source>
</evidence>
<dbReference type="Pfam" id="PF20143">
    <property type="entry name" value="NAD_kinase_C"/>
    <property type="match status" value="1"/>
</dbReference>
<dbReference type="InterPro" id="IPR039065">
    <property type="entry name" value="AcoX-like"/>
</dbReference>
<dbReference type="PANTHER" id="PTHR40697">
    <property type="entry name" value="ACETOIN CATABOLISM PROTEIN X"/>
    <property type="match status" value="1"/>
</dbReference>
<sequence length="432" mass="42973">MGGVVARLPAQGARRGGPPVTRVGLVVNPVAGLGGRVGLGGTDGPERARLALSLGSRPLAGVRAAAALAELALRTGELAGAGLARVAPGVRVGGTVDAPPGSPRPLVVTAAGPLGADSAAVAGLPARVVYAAGGGRDASGVETSGVETSAADTAAAVRAVVAEGVDLLLFAGGDGTARDVLAALGDAPCPVLGVPTGVKMHSAVFAVSPRAAGEVAAAWLNRKGAVRLRDAEVMDRDEDALAEGRVTSRLFGWLPVPDLPVRVQQRKTGSTATAPEAVGGIAAEVAERVGDGLLALGPGSTTRAVAAALGADVSLTGVDVLRLRPGAAPDVVARDATEDTLLTLGPAWIALSPIGGQGFLLGRGNQQVSPRVLRASGGRAHLLVVCTEQKLAALGGRPLLLDTGDDALDAELAGHVRVITGRRRTSLYRLAM</sequence>